<proteinExistence type="predicted"/>
<dbReference type="OrthoDB" id="494991at2"/>
<dbReference type="InterPro" id="IPR023772">
    <property type="entry name" value="DNA-bd_HTH_TetR-type_CS"/>
</dbReference>
<evidence type="ECO:0000256" key="1">
    <source>
        <dbReference type="ARBA" id="ARBA00023125"/>
    </source>
</evidence>
<dbReference type="Pfam" id="PF08359">
    <property type="entry name" value="TetR_C_4"/>
    <property type="match status" value="1"/>
</dbReference>
<dbReference type="InterPro" id="IPR036271">
    <property type="entry name" value="Tet_transcr_reg_TetR-rel_C_sf"/>
</dbReference>
<dbReference type="SUPFAM" id="SSF48498">
    <property type="entry name" value="Tetracyclin repressor-like, C-terminal domain"/>
    <property type="match status" value="1"/>
</dbReference>
<name>A0A2M8Z5U0_9FIRM</name>
<dbReference type="Proteomes" id="UP000231092">
    <property type="component" value="Unassembled WGS sequence"/>
</dbReference>
<dbReference type="InterPro" id="IPR009057">
    <property type="entry name" value="Homeodomain-like_sf"/>
</dbReference>
<dbReference type="PANTHER" id="PTHR43479:SF11">
    <property type="entry name" value="ACREF_ENVCD OPERON REPRESSOR-RELATED"/>
    <property type="match status" value="1"/>
</dbReference>
<dbReference type="InterPro" id="IPR001647">
    <property type="entry name" value="HTH_TetR"/>
</dbReference>
<reference evidence="4 5" key="1">
    <citation type="submission" date="2017-11" db="EMBL/GenBank/DDBJ databases">
        <title>Understudied soil microbes with underappreciated capabilities: Untangling the Clostridium saccharolyticum group.</title>
        <authorList>
            <person name="Leschine S."/>
        </authorList>
    </citation>
    <scope>NUCLEOTIDE SEQUENCE [LARGE SCALE GENOMIC DNA]</scope>
    <source>
        <strain evidence="4 5">18A</strain>
    </source>
</reference>
<dbReference type="PANTHER" id="PTHR43479">
    <property type="entry name" value="ACREF/ENVCD OPERON REPRESSOR-RELATED"/>
    <property type="match status" value="1"/>
</dbReference>
<evidence type="ECO:0000259" key="3">
    <source>
        <dbReference type="PROSITE" id="PS50977"/>
    </source>
</evidence>
<gene>
    <name evidence="4" type="ORF">H171_2338</name>
</gene>
<dbReference type="Pfam" id="PF00440">
    <property type="entry name" value="TetR_N"/>
    <property type="match status" value="1"/>
</dbReference>
<evidence type="ECO:0000313" key="5">
    <source>
        <dbReference type="Proteomes" id="UP000231092"/>
    </source>
</evidence>
<dbReference type="InterPro" id="IPR013570">
    <property type="entry name" value="Tscrpt_reg_YsiA_C"/>
</dbReference>
<dbReference type="GO" id="GO:0003677">
    <property type="term" value="F:DNA binding"/>
    <property type="evidence" value="ECO:0007669"/>
    <property type="project" value="UniProtKB-UniRule"/>
</dbReference>
<dbReference type="RefSeq" id="WP_100305274.1">
    <property type="nucleotide sequence ID" value="NZ_PGET01000001.1"/>
</dbReference>
<organism evidence="4 5">
    <name type="scientific">[Clostridium] celerecrescens 18A</name>
    <dbReference type="NCBI Taxonomy" id="1286362"/>
    <lineage>
        <taxon>Bacteria</taxon>
        <taxon>Bacillati</taxon>
        <taxon>Bacillota</taxon>
        <taxon>Clostridia</taxon>
        <taxon>Lachnospirales</taxon>
        <taxon>Lachnospiraceae</taxon>
        <taxon>Lacrimispora</taxon>
    </lineage>
</organism>
<dbReference type="InterPro" id="IPR050624">
    <property type="entry name" value="HTH-type_Tx_Regulator"/>
</dbReference>
<keyword evidence="1 2" id="KW-0238">DNA-binding</keyword>
<dbReference type="PRINTS" id="PR00455">
    <property type="entry name" value="HTHTETR"/>
</dbReference>
<dbReference type="EMBL" id="PGET01000001">
    <property type="protein sequence ID" value="PJJ28816.1"/>
    <property type="molecule type" value="Genomic_DNA"/>
</dbReference>
<dbReference type="Gene3D" id="1.10.357.10">
    <property type="entry name" value="Tetracycline Repressor, domain 2"/>
    <property type="match status" value="1"/>
</dbReference>
<feature type="domain" description="HTH tetR-type" evidence="3">
    <location>
        <begin position="11"/>
        <end position="71"/>
    </location>
</feature>
<dbReference type="PROSITE" id="PS50977">
    <property type="entry name" value="HTH_TETR_2"/>
    <property type="match status" value="1"/>
</dbReference>
<evidence type="ECO:0000256" key="2">
    <source>
        <dbReference type="PROSITE-ProRule" id="PRU00335"/>
    </source>
</evidence>
<dbReference type="PROSITE" id="PS01081">
    <property type="entry name" value="HTH_TETR_1"/>
    <property type="match status" value="1"/>
</dbReference>
<protein>
    <submittedName>
        <fullName evidence="4">TetR family transcriptional regulator</fullName>
    </submittedName>
</protein>
<dbReference type="SUPFAM" id="SSF46689">
    <property type="entry name" value="Homeodomain-like"/>
    <property type="match status" value="1"/>
</dbReference>
<evidence type="ECO:0000313" key="4">
    <source>
        <dbReference type="EMBL" id="PJJ28816.1"/>
    </source>
</evidence>
<sequence length="199" mass="23068">MARKKRDEQAAQTKNNIIRVALNLIQKKGYHNMSIRQLCQEAGISTGAFYHHFSSKEEMINKGFALYDDALDLLLQNYEFHNPVEDIKFILLHQTKFVMEESANLTKELYIAQLSTDVKYSVKPVRKYYQTVEELAGKALEKGMIHTDMTVHELTSFLIRINRGVIIDWCLNDYSYDLMKQAEKDLIFVLDKLTAPLSV</sequence>
<dbReference type="AlphaFoldDB" id="A0A2M8Z5U0"/>
<feature type="DNA-binding region" description="H-T-H motif" evidence="2">
    <location>
        <begin position="34"/>
        <end position="53"/>
    </location>
</feature>
<comment type="caution">
    <text evidence="4">The sequence shown here is derived from an EMBL/GenBank/DDBJ whole genome shotgun (WGS) entry which is preliminary data.</text>
</comment>
<accession>A0A2M8Z5U0</accession>